<comment type="caution">
    <text evidence="1">The sequence shown here is derived from an EMBL/GenBank/DDBJ whole genome shotgun (WGS) entry which is preliminary data.</text>
</comment>
<reference evidence="1 2" key="1">
    <citation type="submission" date="2014-02" db="EMBL/GenBank/DDBJ databases">
        <title>Comparative genomics and transcriptomics to identify genetic mechanisms underlying the emergence of carbapenem resistant Acinetobacter baumannii (CRAb).</title>
        <authorList>
            <person name="Harris A.D."/>
            <person name="Johnson K.J."/>
            <person name="George J."/>
            <person name="Shefchek K."/>
            <person name="Daugherty S.C."/>
            <person name="Parankush S."/>
            <person name="Sadzewicz L."/>
            <person name="Tallon L."/>
            <person name="Sengamalay N."/>
            <person name="Hazen T.H."/>
            <person name="Rasko D.A."/>
        </authorList>
    </citation>
    <scope>NUCLEOTIDE SEQUENCE [LARGE SCALE GENOMIC DNA]</scope>
    <source>
        <strain evidence="1 2">1462234</strain>
    </source>
</reference>
<proteinExistence type="predicted"/>
<evidence type="ECO:0000313" key="2">
    <source>
        <dbReference type="Proteomes" id="UP000020865"/>
    </source>
</evidence>
<accession>A0A9P2UP31</accession>
<evidence type="ECO:0000313" key="1">
    <source>
        <dbReference type="EMBL" id="EXB36861.1"/>
    </source>
</evidence>
<protein>
    <submittedName>
        <fullName evidence="1">Uncharacterized protein</fullName>
    </submittedName>
</protein>
<dbReference type="Proteomes" id="UP000020865">
    <property type="component" value="Unassembled WGS sequence"/>
</dbReference>
<name>A0A9P2UP31_ACIBA</name>
<sequence length="38" mass="3967">CFKSPNRKISIAVGAMASGRNVIFYVAKGAKPISAELA</sequence>
<dbReference type="AlphaFoldDB" id="A0A9P2UP31"/>
<dbReference type="EMBL" id="JEWR01000467">
    <property type="protein sequence ID" value="EXB36861.1"/>
    <property type="molecule type" value="Genomic_DNA"/>
</dbReference>
<organism evidence="1 2">
    <name type="scientific">Acinetobacter baumannii 1462234</name>
    <dbReference type="NCBI Taxonomy" id="1310646"/>
    <lineage>
        <taxon>Bacteria</taxon>
        <taxon>Pseudomonadati</taxon>
        <taxon>Pseudomonadota</taxon>
        <taxon>Gammaproteobacteria</taxon>
        <taxon>Moraxellales</taxon>
        <taxon>Moraxellaceae</taxon>
        <taxon>Acinetobacter</taxon>
        <taxon>Acinetobacter calcoaceticus/baumannii complex</taxon>
    </lineage>
</organism>
<feature type="non-terminal residue" evidence="1">
    <location>
        <position position="1"/>
    </location>
</feature>
<gene>
    <name evidence="1" type="ORF">J545_4730</name>
</gene>